<accession>A0A388TE73</accession>
<evidence type="ECO:0000313" key="2">
    <source>
        <dbReference type="Proteomes" id="UP000269352"/>
    </source>
</evidence>
<protein>
    <submittedName>
        <fullName evidence="1">Uncharacterized protein</fullName>
    </submittedName>
</protein>
<sequence length="88" mass="9973">MQRKQIAAILQKINTGEISSLADLPPDALRSKEVVVACLEANIPFKDLQNIPVEFWHDVTVRSLYNQKNPPPYDPLDKTSTICREILL</sequence>
<organism evidence="1 2">
    <name type="scientific">Termititenax aidoneus</name>
    <dbReference type="NCBI Taxonomy" id="2218524"/>
    <lineage>
        <taxon>Bacteria</taxon>
        <taxon>Bacillati</taxon>
        <taxon>Candidatus Margulisiibacteriota</taxon>
        <taxon>Candidatus Termititenacia</taxon>
        <taxon>Candidatus Termititenacales</taxon>
        <taxon>Candidatus Termititenacaceae</taxon>
        <taxon>Candidatus Termititenax</taxon>
    </lineage>
</organism>
<name>A0A388TE73_TERA1</name>
<dbReference type="Proteomes" id="UP000269352">
    <property type="component" value="Unassembled WGS sequence"/>
</dbReference>
<reference evidence="1 2" key="1">
    <citation type="journal article" date="2019" name="ISME J.">
        <title>Genome analyses of uncultured TG2/ZB3 bacteria in 'Margulisbacteria' specifically attached to ectosymbiotic spirochetes of protists in the termite gut.</title>
        <authorList>
            <person name="Utami Y.D."/>
            <person name="Kuwahara H."/>
            <person name="Igai K."/>
            <person name="Murakami T."/>
            <person name="Sugaya K."/>
            <person name="Morikawa T."/>
            <person name="Nagura Y."/>
            <person name="Yuki M."/>
            <person name="Deevong P."/>
            <person name="Inoue T."/>
            <person name="Kihara K."/>
            <person name="Lo N."/>
            <person name="Yamada A."/>
            <person name="Ohkuma M."/>
            <person name="Hongoh Y."/>
        </authorList>
    </citation>
    <scope>NUCLEOTIDE SEQUENCE [LARGE SCALE GENOMIC DNA]</scope>
    <source>
        <strain evidence="1">NkOx7-01</strain>
    </source>
</reference>
<dbReference type="AlphaFoldDB" id="A0A388TE73"/>
<gene>
    <name evidence="1" type="ORF">NO1_1455</name>
</gene>
<keyword evidence="2" id="KW-1185">Reference proteome</keyword>
<dbReference type="EMBL" id="BGZN01000036">
    <property type="protein sequence ID" value="GBR74245.1"/>
    <property type="molecule type" value="Genomic_DNA"/>
</dbReference>
<evidence type="ECO:0000313" key="1">
    <source>
        <dbReference type="EMBL" id="GBR74245.1"/>
    </source>
</evidence>
<comment type="caution">
    <text evidence="1">The sequence shown here is derived from an EMBL/GenBank/DDBJ whole genome shotgun (WGS) entry which is preliminary data.</text>
</comment>
<proteinExistence type="predicted"/>